<dbReference type="InterPro" id="IPR020578">
    <property type="entry name" value="Aminotrans_V_PyrdxlP_BS"/>
</dbReference>
<feature type="domain" description="Aminotransferase class V" evidence="12">
    <location>
        <begin position="6"/>
        <end position="372"/>
    </location>
</feature>
<evidence type="ECO:0000313" key="13">
    <source>
        <dbReference type="EMBL" id="SKA13817.1"/>
    </source>
</evidence>
<dbReference type="GO" id="GO:0051537">
    <property type="term" value="F:2 iron, 2 sulfur cluster binding"/>
    <property type="evidence" value="ECO:0007669"/>
    <property type="project" value="UniProtKB-KW"/>
</dbReference>
<dbReference type="RefSeq" id="WP_078669524.1">
    <property type="nucleotide sequence ID" value="NZ_FUWZ01000002.1"/>
</dbReference>
<dbReference type="PROSITE" id="PS00595">
    <property type="entry name" value="AA_TRANSFER_CLASS_5"/>
    <property type="match status" value="1"/>
</dbReference>
<sequence length="391" mass="41918">MNDNLIYLDNNATTKIDPRVLEVMLPYLTDYFANANSTHQFGLRAHDAVKAARKQVSNLIGAEPNEVIFTSGATEAINLALKGVAENYSNKGKHIITVATEHSAVLDTCKYLESRGFEVSYLSVASDGLIALDELKSLLRPDTILVSVMYVNNETGVVQPIREIASVAHEAGVLFLSDCTQAVGKIAINVNEIGIDLLCLSGHKIYGPKGVGALYVRQSPTRVRIPALLHGGGHERGFRSGTLNVPGIVALGKACEIASLEMDKDSNAILSLRDYLESELCSIEGTSINGNVTNRLYNVSNVLFRGVDSDAIIMGLSNPENDLPLIAVSNGSACTSTSIEPSHVLTAMGLDETAAFNSIRFSIGKYNSREDIPIVVAAIKNIVADLRAMVS</sequence>
<comment type="catalytic activity">
    <reaction evidence="10">
        <text>(sulfur carrier)-H + L-cysteine = (sulfur carrier)-SH + L-alanine</text>
        <dbReference type="Rhea" id="RHEA:43892"/>
        <dbReference type="Rhea" id="RHEA-COMP:14737"/>
        <dbReference type="Rhea" id="RHEA-COMP:14739"/>
        <dbReference type="ChEBI" id="CHEBI:29917"/>
        <dbReference type="ChEBI" id="CHEBI:35235"/>
        <dbReference type="ChEBI" id="CHEBI:57972"/>
        <dbReference type="ChEBI" id="CHEBI:64428"/>
        <dbReference type="EC" id="2.8.1.7"/>
    </reaction>
</comment>
<evidence type="ECO:0000256" key="5">
    <source>
        <dbReference type="ARBA" id="ARBA00022714"/>
    </source>
</evidence>
<evidence type="ECO:0000313" key="14">
    <source>
        <dbReference type="Proteomes" id="UP000190367"/>
    </source>
</evidence>
<dbReference type="Pfam" id="PF00266">
    <property type="entry name" value="Aminotran_5"/>
    <property type="match status" value="1"/>
</dbReference>
<evidence type="ECO:0000256" key="3">
    <source>
        <dbReference type="ARBA" id="ARBA00012239"/>
    </source>
</evidence>
<dbReference type="SUPFAM" id="SSF53383">
    <property type="entry name" value="PLP-dependent transferases"/>
    <property type="match status" value="1"/>
</dbReference>
<evidence type="ECO:0000256" key="1">
    <source>
        <dbReference type="ARBA" id="ARBA00001933"/>
    </source>
</evidence>
<evidence type="ECO:0000256" key="2">
    <source>
        <dbReference type="ARBA" id="ARBA00006490"/>
    </source>
</evidence>
<dbReference type="PANTHER" id="PTHR11601:SF34">
    <property type="entry name" value="CYSTEINE DESULFURASE"/>
    <property type="match status" value="1"/>
</dbReference>
<dbReference type="GO" id="GO:0031071">
    <property type="term" value="F:cysteine desulfurase activity"/>
    <property type="evidence" value="ECO:0007669"/>
    <property type="project" value="UniProtKB-EC"/>
</dbReference>
<dbReference type="EMBL" id="FUWZ01000002">
    <property type="protein sequence ID" value="SKA13817.1"/>
    <property type="molecule type" value="Genomic_DNA"/>
</dbReference>
<evidence type="ECO:0000256" key="6">
    <source>
        <dbReference type="ARBA" id="ARBA00022723"/>
    </source>
</evidence>
<dbReference type="AlphaFoldDB" id="A0A1T4RD47"/>
<dbReference type="InterPro" id="IPR015422">
    <property type="entry name" value="PyrdxlP-dep_Trfase_small"/>
</dbReference>
<keyword evidence="5" id="KW-0001">2Fe-2S</keyword>
<dbReference type="GO" id="GO:0046872">
    <property type="term" value="F:metal ion binding"/>
    <property type="evidence" value="ECO:0007669"/>
    <property type="project" value="UniProtKB-KW"/>
</dbReference>
<protein>
    <recommendedName>
        <fullName evidence="3">cysteine desulfurase</fullName>
        <ecNumber evidence="3">2.8.1.7</ecNumber>
    </recommendedName>
</protein>
<dbReference type="InterPro" id="IPR015421">
    <property type="entry name" value="PyrdxlP-dep_Trfase_major"/>
</dbReference>
<evidence type="ECO:0000256" key="9">
    <source>
        <dbReference type="ARBA" id="ARBA00023014"/>
    </source>
</evidence>
<accession>A0A1T4RD47</accession>
<name>A0A1T4RD47_9BACT</name>
<keyword evidence="4" id="KW-0808">Transferase</keyword>
<dbReference type="OrthoDB" id="9808002at2"/>
<proteinExistence type="inferred from homology"/>
<dbReference type="Gene3D" id="3.90.1150.10">
    <property type="entry name" value="Aspartate Aminotransferase, domain 1"/>
    <property type="match status" value="1"/>
</dbReference>
<comment type="similarity">
    <text evidence="2">Belongs to the class-V pyridoxal-phosphate-dependent aminotransferase family. NifS/IscS subfamily.</text>
</comment>
<reference evidence="14" key="1">
    <citation type="submission" date="2017-02" db="EMBL/GenBank/DDBJ databases">
        <authorList>
            <person name="Varghese N."/>
            <person name="Submissions S."/>
        </authorList>
    </citation>
    <scope>NUCLEOTIDE SEQUENCE [LARGE SCALE GENOMIC DNA]</scope>
    <source>
        <strain evidence="14">DSM 22224</strain>
    </source>
</reference>
<dbReference type="PIRSF" id="PIRSF005572">
    <property type="entry name" value="NifS"/>
    <property type="match status" value="1"/>
</dbReference>
<dbReference type="FunFam" id="3.40.640.10:FF:000003">
    <property type="entry name" value="Cysteine desulfurase IscS"/>
    <property type="match status" value="1"/>
</dbReference>
<evidence type="ECO:0000256" key="7">
    <source>
        <dbReference type="ARBA" id="ARBA00022898"/>
    </source>
</evidence>
<comment type="cofactor">
    <cofactor evidence="1 11">
        <name>pyridoxal 5'-phosphate</name>
        <dbReference type="ChEBI" id="CHEBI:597326"/>
    </cofactor>
</comment>
<organism evidence="13 14">
    <name type="scientific">Chitinophaga eiseniae</name>
    <dbReference type="NCBI Taxonomy" id="634771"/>
    <lineage>
        <taxon>Bacteria</taxon>
        <taxon>Pseudomonadati</taxon>
        <taxon>Bacteroidota</taxon>
        <taxon>Chitinophagia</taxon>
        <taxon>Chitinophagales</taxon>
        <taxon>Chitinophagaceae</taxon>
        <taxon>Chitinophaga</taxon>
    </lineage>
</organism>
<keyword evidence="8" id="KW-0408">Iron</keyword>
<keyword evidence="6" id="KW-0479">Metal-binding</keyword>
<dbReference type="STRING" id="634771.SAMN04488128_1021034"/>
<dbReference type="InterPro" id="IPR000192">
    <property type="entry name" value="Aminotrans_V_dom"/>
</dbReference>
<evidence type="ECO:0000256" key="11">
    <source>
        <dbReference type="RuleBase" id="RU004504"/>
    </source>
</evidence>
<dbReference type="InterPro" id="IPR015424">
    <property type="entry name" value="PyrdxlP-dep_Trfase"/>
</dbReference>
<dbReference type="PANTHER" id="PTHR11601">
    <property type="entry name" value="CYSTEINE DESULFURYLASE FAMILY MEMBER"/>
    <property type="match status" value="1"/>
</dbReference>
<keyword evidence="9" id="KW-0411">Iron-sulfur</keyword>
<dbReference type="InterPro" id="IPR016454">
    <property type="entry name" value="Cysteine_dSase"/>
</dbReference>
<evidence type="ECO:0000256" key="4">
    <source>
        <dbReference type="ARBA" id="ARBA00022679"/>
    </source>
</evidence>
<dbReference type="EC" id="2.8.1.7" evidence="3"/>
<evidence type="ECO:0000256" key="8">
    <source>
        <dbReference type="ARBA" id="ARBA00023004"/>
    </source>
</evidence>
<dbReference type="Gene3D" id="3.40.640.10">
    <property type="entry name" value="Type I PLP-dependent aspartate aminotransferase-like (Major domain)"/>
    <property type="match status" value="1"/>
</dbReference>
<keyword evidence="7" id="KW-0663">Pyridoxal phosphate</keyword>
<dbReference type="Proteomes" id="UP000190367">
    <property type="component" value="Unassembled WGS sequence"/>
</dbReference>
<evidence type="ECO:0000256" key="10">
    <source>
        <dbReference type="ARBA" id="ARBA00050776"/>
    </source>
</evidence>
<gene>
    <name evidence="13" type="ORF">SAMN04488128_1021034</name>
</gene>
<evidence type="ECO:0000259" key="12">
    <source>
        <dbReference type="Pfam" id="PF00266"/>
    </source>
</evidence>
<keyword evidence="14" id="KW-1185">Reference proteome</keyword>